<feature type="region of interest" description="Disordered" evidence="1">
    <location>
        <begin position="455"/>
        <end position="649"/>
    </location>
</feature>
<sequence length="649" mass="70331">MDEAYDSPDSDGHASIPSPTETSFNMSTLHDARPWPPASPSPSPGTTSDDEEEDDQPVVVVRRNFKSGAVPMLPSILDSSPPASRILKPTSVNDSVSSTPKHPRKRSFENLPKKSAEMTSDGESTAGETTEIAGAPGPSNATTDEADSYALPSPGPSPLLSPHPSSTPDPRTGLTKRINLRKNWSSPIKETQERSVSLSGEPVLPLRYDGGDEDESIEVPMIKRPSSAPYLSTEQHAEDSAGRPRPMLPEYTPERPLSAGSRPQTQRLPRAMSELSIASLTRHESFEEIDAAFVREKLSQAFESARPQRSSEQNRKASHPDKSFEKEPEAVSKISGDPQTPQNNGASRRKYLPTNILNFSLKRDIASTSQITPDRAALFATGSGTRGILETPAGMTSSPPGSPGPRYTEEADLPEGEGDSEYAVSRTMEESHDSLSPQHPYHGFSPWKFNNSKPVRRVSIGSPPAASPMSATDSPFFRRGPTSPDLQTSKHNRRGKLGSVVIFEDNQPQEGMIPPVNTPTTRNARRPHVDHDKARMRERSRSDPLDLRGDDGIISVPSTVNSVRKVDKSAPDLAQGITEDSHIQDTQEGSSTVEGSPPCDSPDGQRVLEVRSSRSSSSVGNPEEEPTSKDAVNNRYTIHPVSSTPDNLC</sequence>
<organism evidence="2 3">
    <name type="scientific">Sphaerosporella brunnea</name>
    <dbReference type="NCBI Taxonomy" id="1250544"/>
    <lineage>
        <taxon>Eukaryota</taxon>
        <taxon>Fungi</taxon>
        <taxon>Dikarya</taxon>
        <taxon>Ascomycota</taxon>
        <taxon>Pezizomycotina</taxon>
        <taxon>Pezizomycetes</taxon>
        <taxon>Pezizales</taxon>
        <taxon>Pyronemataceae</taxon>
        <taxon>Sphaerosporella</taxon>
    </lineage>
</organism>
<proteinExistence type="predicted"/>
<gene>
    <name evidence="2" type="ORF">FN846DRAFT_933093</name>
</gene>
<feature type="compositionally biased region" description="Acidic residues" evidence="1">
    <location>
        <begin position="410"/>
        <end position="420"/>
    </location>
</feature>
<accession>A0A5J5F6H7</accession>
<evidence type="ECO:0000313" key="3">
    <source>
        <dbReference type="Proteomes" id="UP000326924"/>
    </source>
</evidence>
<feature type="compositionally biased region" description="Basic and acidic residues" evidence="1">
    <location>
        <begin position="106"/>
        <end position="116"/>
    </location>
</feature>
<dbReference type="AlphaFoldDB" id="A0A5J5F6H7"/>
<feature type="compositionally biased region" description="Pro residues" evidence="1">
    <location>
        <begin position="34"/>
        <end position="43"/>
    </location>
</feature>
<comment type="caution">
    <text evidence="2">The sequence shown here is derived from an EMBL/GenBank/DDBJ whole genome shotgun (WGS) entry which is preliminary data.</text>
</comment>
<evidence type="ECO:0000313" key="2">
    <source>
        <dbReference type="EMBL" id="KAA8912436.1"/>
    </source>
</evidence>
<feature type="compositionally biased region" description="Basic and acidic residues" evidence="1">
    <location>
        <begin position="527"/>
        <end position="551"/>
    </location>
</feature>
<feature type="compositionally biased region" description="Polar residues" evidence="1">
    <location>
        <begin position="90"/>
        <end position="100"/>
    </location>
</feature>
<reference evidence="2 3" key="1">
    <citation type="submission" date="2019-09" db="EMBL/GenBank/DDBJ databases">
        <title>Draft genome of the ectomycorrhizal ascomycete Sphaerosporella brunnea.</title>
        <authorList>
            <consortium name="DOE Joint Genome Institute"/>
            <person name="Benucci G.M."/>
            <person name="Marozzi G."/>
            <person name="Antonielli L."/>
            <person name="Sanchez S."/>
            <person name="Marco P."/>
            <person name="Wang X."/>
            <person name="Falini L.B."/>
            <person name="Barry K."/>
            <person name="Haridas S."/>
            <person name="Lipzen A."/>
            <person name="Labutti K."/>
            <person name="Grigoriev I.V."/>
            <person name="Murat C."/>
            <person name="Martin F."/>
            <person name="Albertini E."/>
            <person name="Donnini D."/>
            <person name="Bonito G."/>
        </authorList>
    </citation>
    <scope>NUCLEOTIDE SEQUENCE [LARGE SCALE GENOMIC DNA]</scope>
    <source>
        <strain evidence="2 3">Sb_GMNB300</strain>
    </source>
</reference>
<dbReference type="EMBL" id="VXIS01000024">
    <property type="protein sequence ID" value="KAA8912436.1"/>
    <property type="molecule type" value="Genomic_DNA"/>
</dbReference>
<evidence type="ECO:0000256" key="1">
    <source>
        <dbReference type="SAM" id="MobiDB-lite"/>
    </source>
</evidence>
<feature type="compositionally biased region" description="Polar residues" evidence="1">
    <location>
        <begin position="17"/>
        <end position="28"/>
    </location>
</feature>
<dbReference type="InParanoid" id="A0A5J5F6H7"/>
<name>A0A5J5F6H7_9PEZI</name>
<feature type="compositionally biased region" description="Polar residues" evidence="1">
    <location>
        <begin position="630"/>
        <end position="649"/>
    </location>
</feature>
<dbReference type="Proteomes" id="UP000326924">
    <property type="component" value="Unassembled WGS sequence"/>
</dbReference>
<feature type="compositionally biased region" description="Pro residues" evidence="1">
    <location>
        <begin position="153"/>
        <end position="167"/>
    </location>
</feature>
<keyword evidence="3" id="KW-1185">Reference proteome</keyword>
<feature type="compositionally biased region" description="Polar residues" evidence="1">
    <location>
        <begin position="117"/>
        <end position="128"/>
    </location>
</feature>
<feature type="compositionally biased region" description="Basic and acidic residues" evidence="1">
    <location>
        <begin position="312"/>
        <end position="330"/>
    </location>
</feature>
<feature type="region of interest" description="Disordered" evidence="1">
    <location>
        <begin position="385"/>
        <end position="440"/>
    </location>
</feature>
<feature type="compositionally biased region" description="Polar residues" evidence="1">
    <location>
        <begin position="182"/>
        <end position="198"/>
    </location>
</feature>
<protein>
    <submittedName>
        <fullName evidence="2">Uncharacterized protein</fullName>
    </submittedName>
</protein>
<feature type="region of interest" description="Disordered" evidence="1">
    <location>
        <begin position="301"/>
        <end position="351"/>
    </location>
</feature>
<feature type="region of interest" description="Disordered" evidence="1">
    <location>
        <begin position="1"/>
        <end position="274"/>
    </location>
</feature>
<feature type="compositionally biased region" description="Polar residues" evidence="1">
    <location>
        <begin position="337"/>
        <end position="346"/>
    </location>
</feature>